<evidence type="ECO:0000259" key="9">
    <source>
        <dbReference type="PROSITE" id="PS50262"/>
    </source>
</evidence>
<dbReference type="InterPro" id="IPR017452">
    <property type="entry name" value="GPCR_Rhodpsn_7TM"/>
</dbReference>
<dbReference type="PRINTS" id="PR00237">
    <property type="entry name" value="GPCRRHODOPSN"/>
</dbReference>
<dbReference type="Gene3D" id="1.20.1070.10">
    <property type="entry name" value="Rhodopsin 7-helix transmembrane proteins"/>
    <property type="match status" value="1"/>
</dbReference>
<feature type="transmembrane region" description="Helical" evidence="7">
    <location>
        <begin position="194"/>
        <end position="216"/>
    </location>
</feature>
<dbReference type="InterPro" id="IPR000725">
    <property type="entry name" value="Olfact_rcpt"/>
</dbReference>
<evidence type="ECO:0000313" key="11">
    <source>
        <dbReference type="RefSeq" id="XP_032831050.1"/>
    </source>
</evidence>
<evidence type="ECO:0000256" key="1">
    <source>
        <dbReference type="ARBA" id="ARBA00004141"/>
    </source>
</evidence>
<evidence type="ECO:0000256" key="4">
    <source>
        <dbReference type="ARBA" id="ARBA00023136"/>
    </source>
</evidence>
<dbReference type="PROSITE" id="PS00237">
    <property type="entry name" value="G_PROTEIN_RECEP_F1_1"/>
    <property type="match status" value="1"/>
</dbReference>
<keyword evidence="7" id="KW-0552">Olfaction</keyword>
<keyword evidence="2 6" id="KW-0812">Transmembrane</keyword>
<dbReference type="PROSITE" id="PS50262">
    <property type="entry name" value="G_PROTEIN_RECEP_F1_2"/>
    <property type="match status" value="1"/>
</dbReference>
<comment type="similarity">
    <text evidence="6">Belongs to the G-protein coupled receptor 1 family.</text>
</comment>
<dbReference type="KEGG" id="pmrn:116954561"/>
<evidence type="ECO:0000256" key="5">
    <source>
        <dbReference type="ARBA" id="ARBA00023224"/>
    </source>
</evidence>
<reference evidence="11" key="1">
    <citation type="submission" date="2025-08" db="UniProtKB">
        <authorList>
            <consortium name="RefSeq"/>
        </authorList>
    </citation>
    <scope>IDENTIFICATION</scope>
    <source>
        <tissue evidence="11">Sperm</tissue>
    </source>
</reference>
<feature type="transmembrane region" description="Helical" evidence="7">
    <location>
        <begin position="137"/>
        <end position="158"/>
    </location>
</feature>
<evidence type="ECO:0000313" key="10">
    <source>
        <dbReference type="Proteomes" id="UP001318040"/>
    </source>
</evidence>
<keyword evidence="7" id="KW-0716">Sensory transduction</keyword>
<dbReference type="PRINTS" id="PR00245">
    <property type="entry name" value="OLFACTORYR"/>
</dbReference>
<feature type="transmembrane region" description="Helical" evidence="7">
    <location>
        <begin position="276"/>
        <end position="294"/>
    </location>
</feature>
<keyword evidence="6 11" id="KW-0675">Receptor</keyword>
<dbReference type="AlphaFoldDB" id="A0AAJ7XE67"/>
<dbReference type="GO" id="GO:0004930">
    <property type="term" value="F:G protein-coupled receptor activity"/>
    <property type="evidence" value="ECO:0007669"/>
    <property type="project" value="UniProtKB-KW"/>
</dbReference>
<feature type="transmembrane region" description="Helical" evidence="7">
    <location>
        <begin position="94"/>
        <end position="116"/>
    </location>
</feature>
<dbReference type="GO" id="GO:0005886">
    <property type="term" value="C:plasma membrane"/>
    <property type="evidence" value="ECO:0007669"/>
    <property type="project" value="UniProtKB-SubCell"/>
</dbReference>
<dbReference type="SMART" id="SM01381">
    <property type="entry name" value="7TM_GPCR_Srsx"/>
    <property type="match status" value="1"/>
</dbReference>
<gene>
    <name evidence="11" type="primary">LOC116954561</name>
</gene>
<dbReference type="GO" id="GO:0004984">
    <property type="term" value="F:olfactory receptor activity"/>
    <property type="evidence" value="ECO:0007669"/>
    <property type="project" value="InterPro"/>
</dbReference>
<protein>
    <recommendedName>
        <fullName evidence="7">Olfactory receptor</fullName>
    </recommendedName>
</protein>
<evidence type="ECO:0000256" key="3">
    <source>
        <dbReference type="ARBA" id="ARBA00022989"/>
    </source>
</evidence>
<dbReference type="SUPFAM" id="SSF81321">
    <property type="entry name" value="Family A G protein-coupled receptor-like"/>
    <property type="match status" value="1"/>
</dbReference>
<feature type="transmembrane region" description="Helical" evidence="7">
    <location>
        <begin position="20"/>
        <end position="46"/>
    </location>
</feature>
<feature type="domain" description="G-protein coupled receptors family 1 profile" evidence="9">
    <location>
        <begin position="37"/>
        <end position="292"/>
    </location>
</feature>
<keyword evidence="6" id="KW-0297">G-protein coupled receptor</keyword>
<sequence>MELDDSFIMLGTFEASDGVRMFAFSLILLLLVVTVVANLLVLAIVAARTQLHVPMYVLMCNLLAADVVGGAVSFPQQLHVFLTGDPRISHASCIAQMFWINVFVDLESLTLAAMSLDRYVAICHPLRYHAVVTGKRALLAVATTWFITVAILVPQTLLVSRLELRATDREIQSILCDFSGYVRLSVSDTKVLDIFGSSALVVCIALPMCVIAYTYLRIICACKRTGQSEFKRKAVHTLLTHFLMLAMFFVACFVSTMVPRLIKDYQHSQIKNLRCGVQLVTFIIPIANVSIYFVRNKTLRREMVKCFKQMNPRGVGRSRSHKVRNISPGKQSPHGEIVQ</sequence>
<keyword evidence="7" id="KW-1003">Cell membrane</keyword>
<dbReference type="InterPro" id="IPR052921">
    <property type="entry name" value="GPCR1_Superfamily_Member"/>
</dbReference>
<keyword evidence="10" id="KW-1185">Reference proteome</keyword>
<dbReference type="InterPro" id="IPR000276">
    <property type="entry name" value="GPCR_Rhodpsn"/>
</dbReference>
<dbReference type="Proteomes" id="UP001318040">
    <property type="component" value="Chromosome 55"/>
</dbReference>
<evidence type="ECO:0000256" key="6">
    <source>
        <dbReference type="RuleBase" id="RU000688"/>
    </source>
</evidence>
<comment type="subcellular location">
    <subcellularLocation>
        <location evidence="7">Cell membrane</location>
        <topology evidence="7">Multi-pass membrane protein</topology>
    </subcellularLocation>
    <subcellularLocation>
        <location evidence="1">Membrane</location>
        <topology evidence="1">Multi-pass membrane protein</topology>
    </subcellularLocation>
</comment>
<dbReference type="PANTHER" id="PTHR26451:SF897">
    <property type="entry name" value="TRACE AMINE-ASSOCIATED RECEPTOR 5-LIKE"/>
    <property type="match status" value="1"/>
</dbReference>
<proteinExistence type="inferred from homology"/>
<feature type="transmembrane region" description="Helical" evidence="7">
    <location>
        <begin position="237"/>
        <end position="256"/>
    </location>
</feature>
<dbReference type="PANTHER" id="PTHR26451">
    <property type="entry name" value="G_PROTEIN_RECEP_F1_2 DOMAIN-CONTAINING PROTEIN"/>
    <property type="match status" value="1"/>
</dbReference>
<organism evidence="10 11">
    <name type="scientific">Petromyzon marinus</name>
    <name type="common">Sea lamprey</name>
    <dbReference type="NCBI Taxonomy" id="7757"/>
    <lineage>
        <taxon>Eukaryota</taxon>
        <taxon>Metazoa</taxon>
        <taxon>Chordata</taxon>
        <taxon>Craniata</taxon>
        <taxon>Vertebrata</taxon>
        <taxon>Cyclostomata</taxon>
        <taxon>Hyperoartia</taxon>
        <taxon>Petromyzontiformes</taxon>
        <taxon>Petromyzontidae</taxon>
        <taxon>Petromyzon</taxon>
    </lineage>
</organism>
<feature type="transmembrane region" description="Helical" evidence="7">
    <location>
        <begin position="53"/>
        <end position="74"/>
    </location>
</feature>
<evidence type="ECO:0000256" key="8">
    <source>
        <dbReference type="SAM" id="MobiDB-lite"/>
    </source>
</evidence>
<keyword evidence="5 6" id="KW-0807">Transducer</keyword>
<keyword evidence="4 7" id="KW-0472">Membrane</keyword>
<keyword evidence="3 7" id="KW-1133">Transmembrane helix</keyword>
<name>A0AAJ7XE67_PETMA</name>
<feature type="region of interest" description="Disordered" evidence="8">
    <location>
        <begin position="312"/>
        <end position="339"/>
    </location>
</feature>
<accession>A0AAJ7XE67</accession>
<dbReference type="RefSeq" id="XP_032831050.1">
    <property type="nucleotide sequence ID" value="XM_032975159.1"/>
</dbReference>
<evidence type="ECO:0000256" key="2">
    <source>
        <dbReference type="ARBA" id="ARBA00022692"/>
    </source>
</evidence>
<dbReference type="Pfam" id="PF00001">
    <property type="entry name" value="7tm_1"/>
    <property type="match status" value="1"/>
</dbReference>
<evidence type="ECO:0000256" key="7">
    <source>
        <dbReference type="RuleBase" id="RU363047"/>
    </source>
</evidence>
<dbReference type="GO" id="GO:0005549">
    <property type="term" value="F:odorant binding"/>
    <property type="evidence" value="ECO:0007669"/>
    <property type="project" value="TreeGrafter"/>
</dbReference>